<dbReference type="RefSeq" id="WP_305962514.1">
    <property type="nucleotide sequence ID" value="NZ_JAVAMQ010000004.1"/>
</dbReference>
<evidence type="ECO:0000313" key="8">
    <source>
        <dbReference type="Proteomes" id="UP001224997"/>
    </source>
</evidence>
<dbReference type="Proteomes" id="UP001224997">
    <property type="component" value="Unassembled WGS sequence"/>
</dbReference>
<dbReference type="Gene3D" id="3.40.800.20">
    <property type="entry name" value="Histone deacetylase domain"/>
    <property type="match status" value="1"/>
</dbReference>
<proteinExistence type="inferred from homology"/>
<evidence type="ECO:0000256" key="5">
    <source>
        <dbReference type="ARBA" id="ARBA00022833"/>
    </source>
</evidence>
<protein>
    <submittedName>
        <fullName evidence="7">Histone deacetylase family protein</fullName>
    </submittedName>
</protein>
<keyword evidence="4" id="KW-0378">Hydrolase</keyword>
<dbReference type="InterPro" id="IPR023801">
    <property type="entry name" value="His_deacetylse_dom"/>
</dbReference>
<dbReference type="InterPro" id="IPR037138">
    <property type="entry name" value="His_deacetylse_dom_sf"/>
</dbReference>
<dbReference type="PRINTS" id="PR01270">
    <property type="entry name" value="HDASUPER"/>
</dbReference>
<reference evidence="7 8" key="1">
    <citation type="submission" date="2023-08" db="EMBL/GenBank/DDBJ databases">
        <authorList>
            <person name="Park J.-S."/>
        </authorList>
    </citation>
    <scope>NUCLEOTIDE SEQUENCE [LARGE SCALE GENOMIC DNA]</scope>
    <source>
        <strain evidence="7 8">2205BS29-5</strain>
    </source>
</reference>
<dbReference type="SUPFAM" id="SSF52768">
    <property type="entry name" value="Arginase/deacetylase"/>
    <property type="match status" value="1"/>
</dbReference>
<name>A0ABT9JA25_9RHOB</name>
<dbReference type="Pfam" id="PF00850">
    <property type="entry name" value="Hist_deacetyl"/>
    <property type="match status" value="1"/>
</dbReference>
<comment type="caution">
    <text evidence="7">The sequence shown here is derived from an EMBL/GenBank/DDBJ whole genome shotgun (WGS) entry which is preliminary data.</text>
</comment>
<dbReference type="PANTHER" id="PTHR10625">
    <property type="entry name" value="HISTONE DEACETYLASE HDAC1-RELATED"/>
    <property type="match status" value="1"/>
</dbReference>
<evidence type="ECO:0000256" key="1">
    <source>
        <dbReference type="ARBA" id="ARBA00001947"/>
    </source>
</evidence>
<evidence type="ECO:0000256" key="3">
    <source>
        <dbReference type="ARBA" id="ARBA00022723"/>
    </source>
</evidence>
<keyword evidence="8" id="KW-1185">Reference proteome</keyword>
<keyword evidence="5" id="KW-0862">Zinc</keyword>
<evidence type="ECO:0000259" key="6">
    <source>
        <dbReference type="Pfam" id="PF00850"/>
    </source>
</evidence>
<dbReference type="CDD" id="cd10001">
    <property type="entry name" value="HDAC_classII_APAH"/>
    <property type="match status" value="1"/>
</dbReference>
<evidence type="ECO:0000313" key="7">
    <source>
        <dbReference type="EMBL" id="MDP5306667.1"/>
    </source>
</evidence>
<gene>
    <name evidence="7" type="ORF">Q5Y72_06145</name>
</gene>
<dbReference type="EMBL" id="JAVAMQ010000004">
    <property type="protein sequence ID" value="MDP5306667.1"/>
    <property type="molecule type" value="Genomic_DNA"/>
</dbReference>
<organism evidence="7 8">
    <name type="scientific">Paracoccus spongiarum</name>
    <dbReference type="NCBI Taxonomy" id="3064387"/>
    <lineage>
        <taxon>Bacteria</taxon>
        <taxon>Pseudomonadati</taxon>
        <taxon>Pseudomonadota</taxon>
        <taxon>Alphaproteobacteria</taxon>
        <taxon>Rhodobacterales</taxon>
        <taxon>Paracoccaceae</taxon>
        <taxon>Paracoccus</taxon>
    </lineage>
</organism>
<feature type="domain" description="Histone deacetylase" evidence="6">
    <location>
        <begin position="27"/>
        <end position="335"/>
    </location>
</feature>
<keyword evidence="3" id="KW-0479">Metal-binding</keyword>
<comment type="cofactor">
    <cofactor evidence="1">
        <name>Zn(2+)</name>
        <dbReference type="ChEBI" id="CHEBI:29105"/>
    </cofactor>
</comment>
<accession>A0ABT9JA25</accession>
<dbReference type="InterPro" id="IPR023696">
    <property type="entry name" value="Ureohydrolase_dom_sf"/>
</dbReference>
<evidence type="ECO:0000256" key="4">
    <source>
        <dbReference type="ARBA" id="ARBA00022801"/>
    </source>
</evidence>
<evidence type="ECO:0000256" key="2">
    <source>
        <dbReference type="ARBA" id="ARBA00005947"/>
    </source>
</evidence>
<dbReference type="InterPro" id="IPR000286">
    <property type="entry name" value="HDACs"/>
</dbReference>
<dbReference type="PANTHER" id="PTHR10625:SF17">
    <property type="entry name" value="HISTONE DEACETYLASE 8"/>
    <property type="match status" value="1"/>
</dbReference>
<comment type="similarity">
    <text evidence="2">Belongs to the histone deacetylase family.</text>
</comment>
<sequence>MKIIFDDRQRGHDPQFRLVDGRVVQNPDRPDRIDRLLQGAAEAGLHHDPARDFGMAPLAAIHTPRYLDYLSGVFARRSAMVPGLAEVVPSRFCPDRGGHYSDHVEAQIGFHNADTSCPVSAGSWPAIYWSAQTAISGAARILAGDRACYALSRPSGHHADRELAGGFCFLNNSAIAAEYLRAQGHRLAILDIDVHHGNGTQAIFYDRSDVMTLSLHVDPAQFYPFHAGGAQECGTGRGLGYNLNLPLPRGTGDEAYLAALDRALAHLRAFGASVVVVALGLDAHEGDPFQAMTITTPGFARIAGRIAGLGLPVLSVQEGGYLQPALGANLASYLRAFA</sequence>